<dbReference type="SUPFAM" id="SSF48695">
    <property type="entry name" value="Multiheme cytochromes"/>
    <property type="match status" value="1"/>
</dbReference>
<evidence type="ECO:0000313" key="1">
    <source>
        <dbReference type="EMBL" id="MBI5247897.1"/>
    </source>
</evidence>
<organism evidence="1 2">
    <name type="scientific">Desulfomonile tiedjei</name>
    <dbReference type="NCBI Taxonomy" id="2358"/>
    <lineage>
        <taxon>Bacteria</taxon>
        <taxon>Pseudomonadati</taxon>
        <taxon>Thermodesulfobacteriota</taxon>
        <taxon>Desulfomonilia</taxon>
        <taxon>Desulfomonilales</taxon>
        <taxon>Desulfomonilaceae</taxon>
        <taxon>Desulfomonile</taxon>
    </lineage>
</organism>
<comment type="caution">
    <text evidence="1">The sequence shown here is derived from an EMBL/GenBank/DDBJ whole genome shotgun (WGS) entry which is preliminary data.</text>
</comment>
<accession>A0A9D6V239</accession>
<sequence>MKRASNSRISLFPDQFSSSAVRRVKEAVCIAIVLLVTWAVPAGSQNKDCPDCPKTAPTSVLDPKWKEFTPPPLAPGELPDCHRVQFGKQNCNDCHQKETPTSYNQWLGSRHGINSVKCGICHGDVNNYRARPDKVACMGGQSAQVHNMPAQALVTNCSFCHKSHWFTVHKIGQYEKFSPGREQRFKVPGF</sequence>
<protein>
    <submittedName>
        <fullName evidence="1">Uncharacterized protein</fullName>
    </submittedName>
</protein>
<dbReference type="Proteomes" id="UP000807825">
    <property type="component" value="Unassembled WGS sequence"/>
</dbReference>
<reference evidence="1" key="1">
    <citation type="submission" date="2020-07" db="EMBL/GenBank/DDBJ databases">
        <title>Huge and variable diversity of episymbiotic CPR bacteria and DPANN archaea in groundwater ecosystems.</title>
        <authorList>
            <person name="He C.Y."/>
            <person name="Keren R."/>
            <person name="Whittaker M."/>
            <person name="Farag I.F."/>
            <person name="Doudna J."/>
            <person name="Cate J.H.D."/>
            <person name="Banfield J.F."/>
        </authorList>
    </citation>
    <scope>NUCLEOTIDE SEQUENCE</scope>
    <source>
        <strain evidence="1">NC_groundwater_1664_Pr3_B-0.1um_52_9</strain>
    </source>
</reference>
<proteinExistence type="predicted"/>
<gene>
    <name evidence="1" type="ORF">HY912_00250</name>
</gene>
<evidence type="ECO:0000313" key="2">
    <source>
        <dbReference type="Proteomes" id="UP000807825"/>
    </source>
</evidence>
<dbReference type="EMBL" id="JACRDE010000007">
    <property type="protein sequence ID" value="MBI5247897.1"/>
    <property type="molecule type" value="Genomic_DNA"/>
</dbReference>
<dbReference type="AlphaFoldDB" id="A0A9D6V239"/>
<dbReference type="InterPro" id="IPR036280">
    <property type="entry name" value="Multihaem_cyt_sf"/>
</dbReference>
<name>A0A9D6V239_9BACT</name>